<reference evidence="2 3" key="2">
    <citation type="submission" date="2013-03" db="EMBL/GenBank/DDBJ databases">
        <title>Diversity in Clostridium botulinum.</title>
        <authorList>
            <person name="Timme R.E."/>
            <person name="Allard M."/>
            <person name="Luo Y."/>
            <person name="Strain E."/>
            <person name="Gonzalez-Escalona N."/>
            <person name="Brown E."/>
        </authorList>
    </citation>
    <scope>NUCLEOTIDE SEQUENCE [LARGE SCALE GENOMIC DNA]</scope>
    <source>
        <strain evidence="2 3">CFSAN001627</strain>
    </source>
</reference>
<feature type="domain" description="Phage replisome organiser N-terminal" evidence="1">
    <location>
        <begin position="10"/>
        <end position="35"/>
    </location>
</feature>
<sequence length="35" mass="4371">MISISKKYYWLKLQDNFFDREEIKIVENMPNGKEY</sequence>
<evidence type="ECO:0000259" key="1">
    <source>
        <dbReference type="Pfam" id="PF09681"/>
    </source>
</evidence>
<comment type="caution">
    <text evidence="2">The sequence shown here is derived from an EMBL/GenBank/DDBJ whole genome shotgun (WGS) entry which is preliminary data.</text>
</comment>
<evidence type="ECO:0000313" key="2">
    <source>
        <dbReference type="EMBL" id="EKN40099.1"/>
    </source>
</evidence>
<proteinExistence type="predicted"/>
<protein>
    <submittedName>
        <fullName evidence="2">Putative phage replisome organizer</fullName>
    </submittedName>
</protein>
<gene>
    <name evidence="2" type="ORF">CFSAN001627_21944</name>
</gene>
<feature type="non-terminal residue" evidence="2">
    <location>
        <position position="35"/>
    </location>
</feature>
<dbReference type="InterPro" id="IPR010056">
    <property type="entry name" value="Phage_rep_org__N"/>
</dbReference>
<dbReference type="EMBL" id="AMXI01001364">
    <property type="protein sequence ID" value="EKN40099.1"/>
    <property type="molecule type" value="Genomic_DNA"/>
</dbReference>
<dbReference type="Pfam" id="PF09681">
    <property type="entry name" value="Phage_rep_org_N"/>
    <property type="match status" value="1"/>
</dbReference>
<dbReference type="AlphaFoldDB" id="M1ZT14"/>
<evidence type="ECO:0000313" key="3">
    <source>
        <dbReference type="Proteomes" id="UP000011944"/>
    </source>
</evidence>
<accession>M1ZT14</accession>
<organism evidence="2 3">
    <name type="scientific">Clostridium botulinum CFSAN001627</name>
    <dbReference type="NCBI Taxonomy" id="1232189"/>
    <lineage>
        <taxon>Bacteria</taxon>
        <taxon>Bacillati</taxon>
        <taxon>Bacillota</taxon>
        <taxon>Clostridia</taxon>
        <taxon>Eubacteriales</taxon>
        <taxon>Clostridiaceae</taxon>
        <taxon>Clostridium</taxon>
    </lineage>
</organism>
<reference evidence="2 3" key="1">
    <citation type="submission" date="2012-10" db="EMBL/GenBank/DDBJ databases">
        <authorList>
            <person name="Strain E.A."/>
            <person name="Brown E."/>
            <person name="Allard M.W."/>
            <person name="Gonzalez-Escalona N."/>
            <person name="Timme R."/>
        </authorList>
    </citation>
    <scope>NUCLEOTIDE SEQUENCE [LARGE SCALE GENOMIC DNA]</scope>
    <source>
        <strain evidence="2 3">CFSAN001627</strain>
    </source>
</reference>
<name>M1ZT14_CLOBO</name>
<dbReference type="Proteomes" id="UP000011944">
    <property type="component" value="Unassembled WGS sequence"/>
</dbReference>